<evidence type="ECO:0000313" key="3">
    <source>
        <dbReference type="EMBL" id="NJP37892.1"/>
    </source>
</evidence>
<organism evidence="3 4">
    <name type="scientific">Alkalicoccus luteus</name>
    <dbReference type="NCBI Taxonomy" id="1237094"/>
    <lineage>
        <taxon>Bacteria</taxon>
        <taxon>Bacillati</taxon>
        <taxon>Bacillota</taxon>
        <taxon>Bacilli</taxon>
        <taxon>Bacillales</taxon>
        <taxon>Bacillaceae</taxon>
        <taxon>Alkalicoccus</taxon>
    </lineage>
</organism>
<proteinExistence type="predicted"/>
<reference evidence="3 4" key="1">
    <citation type="submission" date="2020-03" db="EMBL/GenBank/DDBJ databases">
        <title>Assessment of the enzymatic potential of alkaline-tolerant lipase obtained from Bacillus luteus H11 (technogenic soil) for the bioremediation of saline soils contaminated with petroleum substances.</title>
        <authorList>
            <person name="Kalwasinska A."/>
        </authorList>
    </citation>
    <scope>NUCLEOTIDE SEQUENCE [LARGE SCALE GENOMIC DNA]</scope>
    <source>
        <strain evidence="3 4">H11</strain>
    </source>
</reference>
<accession>A0A969PYI1</accession>
<dbReference type="EMBL" id="JAATHJ010000013">
    <property type="protein sequence ID" value="NJP37892.1"/>
    <property type="molecule type" value="Genomic_DNA"/>
</dbReference>
<dbReference type="InterPro" id="IPR013557">
    <property type="entry name" value="AntA/B_antirep"/>
</dbReference>
<dbReference type="GO" id="GO:0003677">
    <property type="term" value="F:DNA binding"/>
    <property type="evidence" value="ECO:0007669"/>
    <property type="project" value="InterPro"/>
</dbReference>
<dbReference type="PANTHER" id="PTHR36180">
    <property type="entry name" value="DNA-BINDING PROTEIN-RELATED-RELATED"/>
    <property type="match status" value="1"/>
</dbReference>
<evidence type="ECO:0000313" key="4">
    <source>
        <dbReference type="Proteomes" id="UP000752012"/>
    </source>
</evidence>
<dbReference type="PANTHER" id="PTHR36180:SF1">
    <property type="entry name" value="ANTA_ANTB ANTIREPRESSOR DOMAIN-CONTAINING PROTEIN"/>
    <property type="match status" value="1"/>
</dbReference>
<name>A0A969PYI1_9BACI</name>
<dbReference type="Pfam" id="PF03374">
    <property type="entry name" value="ANT"/>
    <property type="match status" value="1"/>
</dbReference>
<protein>
    <submittedName>
        <fullName evidence="3">Oxidoreductase</fullName>
    </submittedName>
</protein>
<feature type="domain" description="Antirepressor protein C-terminal" evidence="1">
    <location>
        <begin position="123"/>
        <end position="231"/>
    </location>
</feature>
<sequence>MSELIKTFSDEANEEILVSGRELHEFLGVNSRYTTWFQRMTDYGFDEGSDFITILGESIGGRPSTDHHLKLDMAKEISMLQRNERGKQARQHFIEIEKRWNNPEMVIKRAMDYQQQKIEALEAEKQQNLPYIRFGQQVSNSDGAINIGAFSKMIYDKHGVNIGRNRMFAWFREKGYFMKKGRERNVPKQTYVEQGLFVISPTVVSRSQGDVESFTTLITGKGQVKFTNILLDAFVESK</sequence>
<dbReference type="AlphaFoldDB" id="A0A969PYI1"/>
<gene>
    <name evidence="3" type="ORF">HCN83_09870</name>
</gene>
<keyword evidence="4" id="KW-1185">Reference proteome</keyword>
<dbReference type="Proteomes" id="UP000752012">
    <property type="component" value="Unassembled WGS sequence"/>
</dbReference>
<dbReference type="RefSeq" id="WP_168006848.1">
    <property type="nucleotide sequence ID" value="NZ_JAATHJ010000013.1"/>
</dbReference>
<dbReference type="InterPro" id="IPR005039">
    <property type="entry name" value="Ant_C"/>
</dbReference>
<feature type="domain" description="AntA/AntB antirepressor" evidence="2">
    <location>
        <begin position="18"/>
        <end position="83"/>
    </location>
</feature>
<dbReference type="Pfam" id="PF08346">
    <property type="entry name" value="AntA"/>
    <property type="match status" value="1"/>
</dbReference>
<comment type="caution">
    <text evidence="3">The sequence shown here is derived from an EMBL/GenBank/DDBJ whole genome shotgun (WGS) entry which is preliminary data.</text>
</comment>
<evidence type="ECO:0000259" key="1">
    <source>
        <dbReference type="Pfam" id="PF03374"/>
    </source>
</evidence>
<evidence type="ECO:0000259" key="2">
    <source>
        <dbReference type="Pfam" id="PF08346"/>
    </source>
</evidence>